<gene>
    <name evidence="2" type="ORF">PBRASI_LOCUS10140</name>
</gene>
<feature type="coiled-coil region" evidence="1">
    <location>
        <begin position="89"/>
        <end position="126"/>
    </location>
</feature>
<comment type="caution">
    <text evidence="2">The sequence shown here is derived from an EMBL/GenBank/DDBJ whole genome shotgun (WGS) entry which is preliminary data.</text>
</comment>
<evidence type="ECO:0000256" key="1">
    <source>
        <dbReference type="SAM" id="Coils"/>
    </source>
</evidence>
<keyword evidence="3" id="KW-1185">Reference proteome</keyword>
<reference evidence="2" key="1">
    <citation type="submission" date="2021-06" db="EMBL/GenBank/DDBJ databases">
        <authorList>
            <person name="Kallberg Y."/>
            <person name="Tangrot J."/>
            <person name="Rosling A."/>
        </authorList>
    </citation>
    <scope>NUCLEOTIDE SEQUENCE</scope>
    <source>
        <strain evidence="2">BR232B</strain>
    </source>
</reference>
<dbReference type="EMBL" id="CAJVPI010002712">
    <property type="protein sequence ID" value="CAG8648264.1"/>
    <property type="molecule type" value="Genomic_DNA"/>
</dbReference>
<evidence type="ECO:0000313" key="3">
    <source>
        <dbReference type="Proteomes" id="UP000789739"/>
    </source>
</evidence>
<proteinExistence type="predicted"/>
<feature type="non-terminal residue" evidence="2">
    <location>
        <position position="296"/>
    </location>
</feature>
<sequence length="296" mass="35256">MAFFHRQIPRALRHCVVRYPKKESTRVPTGKNKHNYEIDDDRQIMELELPRNCGKVFKNQVAYFEKVLVTNNELLELSASIRQFKTKRIQDLEKTYKHLTHRLEKKDNLIRRLKEENKERVQALEKYDHIVAQFTDLMSQKEKELELLEHFKGRVIQFEKICDVRSALEYIWAKILAETDKPSKTPEPVGVVLQRFFEKYQEDVRETCEINRLDVDSVKARVANLYNISCKRLHGYKSVVVICAKYWEKPELNSDDIDRRGFEFLLLNNDNYPSYVPLVCPLLRDSETLKGRKRHQ</sequence>
<evidence type="ECO:0000313" key="2">
    <source>
        <dbReference type="EMBL" id="CAG8648264.1"/>
    </source>
</evidence>
<accession>A0A9N9H4I1</accession>
<name>A0A9N9H4I1_9GLOM</name>
<organism evidence="2 3">
    <name type="scientific">Paraglomus brasilianum</name>
    <dbReference type="NCBI Taxonomy" id="144538"/>
    <lineage>
        <taxon>Eukaryota</taxon>
        <taxon>Fungi</taxon>
        <taxon>Fungi incertae sedis</taxon>
        <taxon>Mucoromycota</taxon>
        <taxon>Glomeromycotina</taxon>
        <taxon>Glomeromycetes</taxon>
        <taxon>Paraglomerales</taxon>
        <taxon>Paraglomeraceae</taxon>
        <taxon>Paraglomus</taxon>
    </lineage>
</organism>
<protein>
    <submittedName>
        <fullName evidence="2">8183_t:CDS:1</fullName>
    </submittedName>
</protein>
<keyword evidence="1" id="KW-0175">Coiled coil</keyword>
<dbReference type="AlphaFoldDB" id="A0A9N9H4I1"/>
<dbReference type="Proteomes" id="UP000789739">
    <property type="component" value="Unassembled WGS sequence"/>
</dbReference>